<protein>
    <submittedName>
        <fullName evidence="1">Uncharacterized protein</fullName>
    </submittedName>
</protein>
<sequence>MSTTEILNPTPADLHDAIAMRMTVSRGTLLAALLGPRDLLDERLQRRITHRAQDLNYTLNNIANNHDVEASRARFSDAQYEISRAVTDAGITALGLNALRIMLDDYHREAEFLATLAPAVPE</sequence>
<reference evidence="1 2" key="1">
    <citation type="submission" date="2024-06" db="EMBL/GenBank/DDBJ databases">
        <title>The Natural Products Discovery Center: Release of the First 8490 Sequenced Strains for Exploring Actinobacteria Biosynthetic Diversity.</title>
        <authorList>
            <person name="Kalkreuter E."/>
            <person name="Kautsar S.A."/>
            <person name="Yang D."/>
            <person name="Bader C.D."/>
            <person name="Teijaro C.N."/>
            <person name="Fluegel L."/>
            <person name="Davis C.M."/>
            <person name="Simpson J.R."/>
            <person name="Lauterbach L."/>
            <person name="Steele A.D."/>
            <person name="Gui C."/>
            <person name="Meng S."/>
            <person name="Li G."/>
            <person name="Viehrig K."/>
            <person name="Ye F."/>
            <person name="Su P."/>
            <person name="Kiefer A.F."/>
            <person name="Nichols A."/>
            <person name="Cepeda A.J."/>
            <person name="Yan W."/>
            <person name="Fan B."/>
            <person name="Jiang Y."/>
            <person name="Adhikari A."/>
            <person name="Zheng C.-J."/>
            <person name="Schuster L."/>
            <person name="Cowan T.M."/>
            <person name="Smanski M.J."/>
            <person name="Chevrette M.G."/>
            <person name="De Carvalho L.P.S."/>
            <person name="Shen B."/>
        </authorList>
    </citation>
    <scope>NUCLEOTIDE SEQUENCE [LARGE SCALE GENOMIC DNA]</scope>
    <source>
        <strain evidence="1 2">NPDC050403</strain>
    </source>
</reference>
<name>A0ABV3G518_9NOCA</name>
<dbReference type="Proteomes" id="UP001551695">
    <property type="component" value="Unassembled WGS sequence"/>
</dbReference>
<proteinExistence type="predicted"/>
<accession>A0ABV3G518</accession>
<dbReference type="EMBL" id="JBFAKC010000026">
    <property type="protein sequence ID" value="MEV0712766.1"/>
    <property type="molecule type" value="Genomic_DNA"/>
</dbReference>
<keyword evidence="2" id="KW-1185">Reference proteome</keyword>
<comment type="caution">
    <text evidence="1">The sequence shown here is derived from an EMBL/GenBank/DDBJ whole genome shotgun (WGS) entry which is preliminary data.</text>
</comment>
<gene>
    <name evidence="1" type="ORF">AB0I48_34955</name>
</gene>
<dbReference type="RefSeq" id="WP_357790055.1">
    <property type="nucleotide sequence ID" value="NZ_JBFAKC010000026.1"/>
</dbReference>
<evidence type="ECO:0000313" key="2">
    <source>
        <dbReference type="Proteomes" id="UP001551695"/>
    </source>
</evidence>
<evidence type="ECO:0000313" key="1">
    <source>
        <dbReference type="EMBL" id="MEV0712766.1"/>
    </source>
</evidence>
<organism evidence="1 2">
    <name type="scientific">Nocardia aurea</name>
    <dbReference type="NCBI Taxonomy" id="2144174"/>
    <lineage>
        <taxon>Bacteria</taxon>
        <taxon>Bacillati</taxon>
        <taxon>Actinomycetota</taxon>
        <taxon>Actinomycetes</taxon>
        <taxon>Mycobacteriales</taxon>
        <taxon>Nocardiaceae</taxon>
        <taxon>Nocardia</taxon>
    </lineage>
</organism>